<reference evidence="2" key="1">
    <citation type="submission" date="2020-02" db="EMBL/GenBank/DDBJ databases">
        <authorList>
            <person name="Meier V. D."/>
        </authorList>
    </citation>
    <scope>NUCLEOTIDE SEQUENCE</scope>
    <source>
        <strain evidence="2">AVDCRST_MAG08</strain>
    </source>
</reference>
<proteinExistence type="predicted"/>
<organism evidence="2">
    <name type="scientific">uncultured Acetobacteraceae bacterium</name>
    <dbReference type="NCBI Taxonomy" id="169975"/>
    <lineage>
        <taxon>Bacteria</taxon>
        <taxon>Pseudomonadati</taxon>
        <taxon>Pseudomonadota</taxon>
        <taxon>Alphaproteobacteria</taxon>
        <taxon>Acetobacterales</taxon>
        <taxon>Acetobacteraceae</taxon>
        <taxon>environmental samples</taxon>
    </lineage>
</organism>
<feature type="non-terminal residue" evidence="2">
    <location>
        <position position="1"/>
    </location>
</feature>
<accession>A0A6J4IDI9</accession>
<sequence length="69" mass="7435">VRQDRAGRRAWRSPVVRGSGGPAGEPRAGAGVPRSPRPSPRLRPRRAMAATASAQPWRFPMPTDAHDAL</sequence>
<name>A0A6J4IDI9_9PROT</name>
<dbReference type="AlphaFoldDB" id="A0A6J4IDI9"/>
<feature type="compositionally biased region" description="Low complexity" evidence="1">
    <location>
        <begin position="24"/>
        <end position="34"/>
    </location>
</feature>
<protein>
    <submittedName>
        <fullName evidence="2">Uncharacterized protein</fullName>
    </submittedName>
</protein>
<feature type="non-terminal residue" evidence="2">
    <location>
        <position position="69"/>
    </location>
</feature>
<evidence type="ECO:0000313" key="2">
    <source>
        <dbReference type="EMBL" id="CAA9249397.1"/>
    </source>
</evidence>
<evidence type="ECO:0000256" key="1">
    <source>
        <dbReference type="SAM" id="MobiDB-lite"/>
    </source>
</evidence>
<feature type="region of interest" description="Disordered" evidence="1">
    <location>
        <begin position="1"/>
        <end position="69"/>
    </location>
</feature>
<dbReference type="EMBL" id="CADCTG010000165">
    <property type="protein sequence ID" value="CAA9249397.1"/>
    <property type="molecule type" value="Genomic_DNA"/>
</dbReference>
<gene>
    <name evidence="2" type="ORF">AVDCRST_MAG08-2036</name>
</gene>